<accession>A0A9X2F6U6</accession>
<dbReference type="AlphaFoldDB" id="A0A9X2F6U6"/>
<comment type="caution">
    <text evidence="2">The sequence shown here is derived from an EMBL/GenBank/DDBJ whole genome shotgun (WGS) entry which is preliminary data.</text>
</comment>
<gene>
    <name evidence="2" type="ORF">NG895_02425</name>
</gene>
<keyword evidence="3" id="KW-1185">Reference proteome</keyword>
<dbReference type="RefSeq" id="WP_252850853.1">
    <property type="nucleotide sequence ID" value="NZ_JAMXLR010000009.1"/>
</dbReference>
<proteinExistence type="predicted"/>
<evidence type="ECO:0000256" key="1">
    <source>
        <dbReference type="SAM" id="MobiDB-lite"/>
    </source>
</evidence>
<evidence type="ECO:0000313" key="2">
    <source>
        <dbReference type="EMBL" id="MCO6042753.1"/>
    </source>
</evidence>
<dbReference type="Proteomes" id="UP001155241">
    <property type="component" value="Unassembled WGS sequence"/>
</dbReference>
<organism evidence="2 3">
    <name type="scientific">Aeoliella straminimaris</name>
    <dbReference type="NCBI Taxonomy" id="2954799"/>
    <lineage>
        <taxon>Bacteria</taxon>
        <taxon>Pseudomonadati</taxon>
        <taxon>Planctomycetota</taxon>
        <taxon>Planctomycetia</taxon>
        <taxon>Pirellulales</taxon>
        <taxon>Lacipirellulaceae</taxon>
        <taxon>Aeoliella</taxon>
    </lineage>
</organism>
<dbReference type="EMBL" id="JAMXLR010000009">
    <property type="protein sequence ID" value="MCO6042753.1"/>
    <property type="molecule type" value="Genomic_DNA"/>
</dbReference>
<evidence type="ECO:0000313" key="3">
    <source>
        <dbReference type="Proteomes" id="UP001155241"/>
    </source>
</evidence>
<protein>
    <submittedName>
        <fullName evidence="2">Uncharacterized protein</fullName>
    </submittedName>
</protein>
<reference evidence="2" key="1">
    <citation type="submission" date="2022-06" db="EMBL/GenBank/DDBJ databases">
        <title>Aeoliella straminimaris, a novel planctomycete from sediments.</title>
        <authorList>
            <person name="Vitorino I.R."/>
            <person name="Lage O.M."/>
        </authorList>
    </citation>
    <scope>NUCLEOTIDE SEQUENCE</scope>
    <source>
        <strain evidence="2">ICT_H6.2</strain>
    </source>
</reference>
<sequence>MDTKNKTNPKQGTKPVATVREGAIGASIFVAQSPDGNQSHYFTMSRCWKNQTSGQFKYTDRMYPRNAEAVAKVAEMAAQKCSELDAGIDQDASAMTSPTTLEPRASEQAAL</sequence>
<feature type="region of interest" description="Disordered" evidence="1">
    <location>
        <begin position="89"/>
        <end position="111"/>
    </location>
</feature>
<name>A0A9X2F6U6_9BACT</name>